<reference evidence="15 16" key="1">
    <citation type="submission" date="2017-03" db="EMBL/GenBank/DDBJ databases">
        <title>Draft Genome sequence of Marispirochaeta sp. strain JC444.</title>
        <authorList>
            <person name="Shivani Y."/>
            <person name="Subhash Y."/>
            <person name="Sasikala C."/>
            <person name="Ramana C."/>
        </authorList>
    </citation>
    <scope>NUCLEOTIDE SEQUENCE [LARGE SCALE GENOMIC DNA]</scope>
    <source>
        <strain evidence="15 16">JC444</strain>
    </source>
</reference>
<dbReference type="GO" id="GO:0009252">
    <property type="term" value="P:peptidoglycan biosynthetic process"/>
    <property type="evidence" value="ECO:0007669"/>
    <property type="project" value="TreeGrafter"/>
</dbReference>
<evidence type="ECO:0000313" key="16">
    <source>
        <dbReference type="Proteomes" id="UP000192343"/>
    </source>
</evidence>
<dbReference type="InterPro" id="IPR001264">
    <property type="entry name" value="Glyco_trans_51"/>
</dbReference>
<dbReference type="InterPro" id="IPR012338">
    <property type="entry name" value="Beta-lactam/transpept-like"/>
</dbReference>
<keyword evidence="4" id="KW-0121">Carboxypeptidase</keyword>
<evidence type="ECO:0000256" key="5">
    <source>
        <dbReference type="ARBA" id="ARBA00022670"/>
    </source>
</evidence>
<protein>
    <recommendedName>
        <fullName evidence="10">peptidoglycan glycosyltransferase</fullName>
        <ecNumber evidence="10">2.4.99.28</ecNumber>
    </recommendedName>
</protein>
<evidence type="ECO:0000256" key="1">
    <source>
        <dbReference type="ARBA" id="ARBA00004752"/>
    </source>
</evidence>
<dbReference type="Pfam" id="PF06832">
    <property type="entry name" value="BiPBP_C"/>
    <property type="match status" value="1"/>
</dbReference>
<comment type="pathway">
    <text evidence="1">Cell wall biogenesis; peptidoglycan biosynthesis.</text>
</comment>
<dbReference type="OrthoDB" id="343702at2"/>
<dbReference type="Proteomes" id="UP000192343">
    <property type="component" value="Unassembled WGS sequence"/>
</dbReference>
<dbReference type="InterPro" id="IPR001460">
    <property type="entry name" value="PCN-bd_Tpept"/>
</dbReference>
<evidence type="ECO:0000256" key="8">
    <source>
        <dbReference type="ARBA" id="ARBA00022801"/>
    </source>
</evidence>
<evidence type="ECO:0000256" key="9">
    <source>
        <dbReference type="ARBA" id="ARBA00023268"/>
    </source>
</evidence>
<evidence type="ECO:0000256" key="2">
    <source>
        <dbReference type="ARBA" id="ARBA00007090"/>
    </source>
</evidence>
<evidence type="ECO:0000256" key="4">
    <source>
        <dbReference type="ARBA" id="ARBA00022645"/>
    </source>
</evidence>
<dbReference type="EC" id="2.4.99.28" evidence="10"/>
<keyword evidence="7" id="KW-0808">Transferase</keyword>
<dbReference type="InterPro" id="IPR050396">
    <property type="entry name" value="Glycosyltr_51/Transpeptidase"/>
</dbReference>
<dbReference type="InterPro" id="IPR036950">
    <property type="entry name" value="PBP_transglycosylase"/>
</dbReference>
<dbReference type="GO" id="GO:0008658">
    <property type="term" value="F:penicillin binding"/>
    <property type="evidence" value="ECO:0007669"/>
    <property type="project" value="InterPro"/>
</dbReference>
<dbReference type="EMBL" id="MWQY01000004">
    <property type="protein sequence ID" value="ORC36891.1"/>
    <property type="molecule type" value="Genomic_DNA"/>
</dbReference>
<evidence type="ECO:0000259" key="14">
    <source>
        <dbReference type="Pfam" id="PF06832"/>
    </source>
</evidence>
<organism evidence="15 16">
    <name type="scientific">Marispirochaeta aestuarii</name>
    <dbReference type="NCBI Taxonomy" id="1963862"/>
    <lineage>
        <taxon>Bacteria</taxon>
        <taxon>Pseudomonadati</taxon>
        <taxon>Spirochaetota</taxon>
        <taxon>Spirochaetia</taxon>
        <taxon>Spirochaetales</taxon>
        <taxon>Spirochaetaceae</taxon>
        <taxon>Marispirochaeta</taxon>
    </lineage>
</organism>
<dbReference type="SUPFAM" id="SSF53955">
    <property type="entry name" value="Lysozyme-like"/>
    <property type="match status" value="1"/>
</dbReference>
<dbReference type="Pfam" id="PF00912">
    <property type="entry name" value="Transgly"/>
    <property type="match status" value="1"/>
</dbReference>
<proteinExistence type="inferred from homology"/>
<evidence type="ECO:0000256" key="7">
    <source>
        <dbReference type="ARBA" id="ARBA00022679"/>
    </source>
</evidence>
<evidence type="ECO:0000256" key="11">
    <source>
        <dbReference type="ARBA" id="ARBA00049902"/>
    </source>
</evidence>
<keyword evidence="5" id="KW-0645">Protease</keyword>
<feature type="domain" description="Penicillin-binding C-terminal" evidence="14">
    <location>
        <begin position="658"/>
        <end position="727"/>
    </location>
</feature>
<evidence type="ECO:0000256" key="6">
    <source>
        <dbReference type="ARBA" id="ARBA00022676"/>
    </source>
</evidence>
<evidence type="ECO:0000313" key="15">
    <source>
        <dbReference type="EMBL" id="ORC36891.1"/>
    </source>
</evidence>
<comment type="catalytic activity">
    <reaction evidence="11">
        <text>[GlcNAc-(1-&gt;4)-Mur2Ac(oyl-L-Ala-gamma-D-Glu-L-Lys-D-Ala-D-Ala)](n)-di-trans,octa-cis-undecaprenyl diphosphate + beta-D-GlcNAc-(1-&gt;4)-Mur2Ac(oyl-L-Ala-gamma-D-Glu-L-Lys-D-Ala-D-Ala)-di-trans,octa-cis-undecaprenyl diphosphate = [GlcNAc-(1-&gt;4)-Mur2Ac(oyl-L-Ala-gamma-D-Glu-L-Lys-D-Ala-D-Ala)](n+1)-di-trans,octa-cis-undecaprenyl diphosphate + di-trans,octa-cis-undecaprenyl diphosphate + H(+)</text>
        <dbReference type="Rhea" id="RHEA:23708"/>
        <dbReference type="Rhea" id="RHEA-COMP:9602"/>
        <dbReference type="Rhea" id="RHEA-COMP:9603"/>
        <dbReference type="ChEBI" id="CHEBI:15378"/>
        <dbReference type="ChEBI" id="CHEBI:58405"/>
        <dbReference type="ChEBI" id="CHEBI:60033"/>
        <dbReference type="ChEBI" id="CHEBI:78435"/>
        <dbReference type="EC" id="2.4.99.28"/>
    </reaction>
</comment>
<evidence type="ECO:0000259" key="12">
    <source>
        <dbReference type="Pfam" id="PF00905"/>
    </source>
</evidence>
<evidence type="ECO:0000256" key="3">
    <source>
        <dbReference type="ARBA" id="ARBA00007739"/>
    </source>
</evidence>
<comment type="similarity">
    <text evidence="2">In the C-terminal section; belongs to the transpeptidase family.</text>
</comment>
<dbReference type="Gene3D" id="1.10.3810.10">
    <property type="entry name" value="Biosynthetic peptidoglycan transglycosylase-like"/>
    <property type="match status" value="1"/>
</dbReference>
<comment type="similarity">
    <text evidence="3">In the N-terminal section; belongs to the glycosyltransferase 51 family.</text>
</comment>
<feature type="domain" description="Penicillin-binding protein transpeptidase" evidence="12">
    <location>
        <begin position="308"/>
        <end position="532"/>
    </location>
</feature>
<dbReference type="AlphaFoldDB" id="A0A1Y1S0L0"/>
<keyword evidence="16" id="KW-1185">Reference proteome</keyword>
<dbReference type="GO" id="GO:0008955">
    <property type="term" value="F:peptidoglycan glycosyltransferase activity"/>
    <property type="evidence" value="ECO:0007669"/>
    <property type="project" value="UniProtKB-EC"/>
</dbReference>
<dbReference type="STRING" id="1963862.B4O97_04510"/>
<gene>
    <name evidence="15" type="ORF">B4O97_04510</name>
</gene>
<dbReference type="SUPFAM" id="SSF56601">
    <property type="entry name" value="beta-lactamase/transpeptidase-like"/>
    <property type="match status" value="1"/>
</dbReference>
<evidence type="ECO:0000256" key="10">
    <source>
        <dbReference type="ARBA" id="ARBA00044770"/>
    </source>
</evidence>
<dbReference type="Pfam" id="PF00905">
    <property type="entry name" value="Transpeptidase"/>
    <property type="match status" value="1"/>
</dbReference>
<dbReference type="Gene3D" id="3.40.710.10">
    <property type="entry name" value="DD-peptidase/beta-lactamase superfamily"/>
    <property type="match status" value="1"/>
</dbReference>
<sequence length="741" mass="79840">MSKRSLSGLLFLPWVCILAAALLAGLSLLLPFPELRELRSGPWSLRVEDRRGGLLQVLPVNDEGLRREYLPLDALPQYLLAIFIAGEDDRFFLHPGVDPAAAVRAAVSNLRAGGVVSGASTITMQLAGRAAPEGPGLGGKLREAWNALRIEARLSKGEILELWLNTLPMGSNVEGVASAAREYFSRNIQSLSPEESALLALIPRNPRRYDPRQGGSIEAAVNLLHRAGIVTDRKKLRAVTERGAAIGKTEPWPFRAPHFVRYVDGLPGINSKEAFVSSLDPEVQEILQGEISARVDSAGENRISNGAGLAISVETGEVLAWVGSADFFDTESQGQIDGVRIRRQPGSTIKPFLYALALEKGMTPATLLPDIPSAFGSEAVYLPENFSNTFHGPVRLRVALASSLNIPAVHTVVRTGVADFADWLLALGFDSLEDQRDSLGAGIALGNAEISLLELLSAFSVFQRDGLFLSSSVERELPGSSPRRVMSRETAFLIRDILSSESGRITGFGSGSILNTSYPAMFKTGTSNQFNNIWALGATEKVALGIWMGNFSGETVIGRPGSSIPAAAAVAVLTALQENPVYRVTEEPGSPPAGIVLVRICPLTGERAGPHCPGSLEEYFRTGTEPDTCGAHREDGIYMPSLYRSWGDERGLPWKYRMDQALRILSPADGAVFYLDPTLPGKSQVLSIEAEGQGELLLSINGSLQARGRDFVSLRFPLSPGTHRIGLEGADRRIESSFTVR</sequence>
<dbReference type="PANTHER" id="PTHR32282:SF15">
    <property type="entry name" value="PENICILLIN-BINDING PROTEIN 1C"/>
    <property type="match status" value="1"/>
</dbReference>
<name>A0A1Y1S0L0_9SPIO</name>
<keyword evidence="9" id="KW-0511">Multifunctional enzyme</keyword>
<evidence type="ECO:0000259" key="13">
    <source>
        <dbReference type="Pfam" id="PF00912"/>
    </source>
</evidence>
<keyword evidence="8" id="KW-0378">Hydrolase</keyword>
<dbReference type="InterPro" id="IPR023346">
    <property type="entry name" value="Lysozyme-like_dom_sf"/>
</dbReference>
<comment type="caution">
    <text evidence="15">The sequence shown here is derived from an EMBL/GenBank/DDBJ whole genome shotgun (WGS) entry which is preliminary data.</text>
</comment>
<feature type="domain" description="Glycosyl transferase family 51" evidence="13">
    <location>
        <begin position="64"/>
        <end position="214"/>
    </location>
</feature>
<dbReference type="RefSeq" id="WP_083048735.1">
    <property type="nucleotide sequence ID" value="NZ_MWQY01000004.1"/>
</dbReference>
<dbReference type="GO" id="GO:0030288">
    <property type="term" value="C:outer membrane-bounded periplasmic space"/>
    <property type="evidence" value="ECO:0007669"/>
    <property type="project" value="TreeGrafter"/>
</dbReference>
<accession>A0A1Y1S0L0</accession>
<dbReference type="GO" id="GO:0006508">
    <property type="term" value="P:proteolysis"/>
    <property type="evidence" value="ECO:0007669"/>
    <property type="project" value="UniProtKB-KW"/>
</dbReference>
<dbReference type="PANTHER" id="PTHR32282">
    <property type="entry name" value="BINDING PROTEIN TRANSPEPTIDASE, PUTATIVE-RELATED"/>
    <property type="match status" value="1"/>
</dbReference>
<dbReference type="InterPro" id="IPR009647">
    <property type="entry name" value="PBP_C"/>
</dbReference>
<keyword evidence="6" id="KW-0328">Glycosyltransferase</keyword>
<dbReference type="GO" id="GO:0004180">
    <property type="term" value="F:carboxypeptidase activity"/>
    <property type="evidence" value="ECO:0007669"/>
    <property type="project" value="UniProtKB-KW"/>
</dbReference>